<evidence type="ECO:0000313" key="2">
    <source>
        <dbReference type="EMBL" id="MDU0325530.1"/>
    </source>
</evidence>
<feature type="region of interest" description="Disordered" evidence="1">
    <location>
        <begin position="1"/>
        <end position="43"/>
    </location>
</feature>
<dbReference type="RefSeq" id="WP_316000542.1">
    <property type="nucleotide sequence ID" value="NZ_JAWDIU010000001.1"/>
</dbReference>
<evidence type="ECO:0000313" key="3">
    <source>
        <dbReference type="Proteomes" id="UP001256673"/>
    </source>
</evidence>
<reference evidence="2 3" key="1">
    <citation type="submission" date="2023-09" db="EMBL/GenBank/DDBJ databases">
        <title>Microbacterium fusihabitans sp. nov., Microbacterium phycihabitans sp. nov., and Microbacterium cervinum sp. nov., isolated from dried seaweeds of beach.</title>
        <authorList>
            <person name="Lee S.D."/>
        </authorList>
    </citation>
    <scope>NUCLEOTIDE SEQUENCE [LARGE SCALE GENOMIC DNA]</scope>
    <source>
        <strain evidence="2 3">KSW2-21</strain>
    </source>
</reference>
<organism evidence="2 3">
    <name type="scientific">Microbacterium algihabitans</name>
    <dbReference type="NCBI Taxonomy" id="3075992"/>
    <lineage>
        <taxon>Bacteria</taxon>
        <taxon>Bacillati</taxon>
        <taxon>Actinomycetota</taxon>
        <taxon>Actinomycetes</taxon>
        <taxon>Micrococcales</taxon>
        <taxon>Microbacteriaceae</taxon>
        <taxon>Microbacterium</taxon>
    </lineage>
</organism>
<comment type="caution">
    <text evidence="2">The sequence shown here is derived from an EMBL/GenBank/DDBJ whole genome shotgun (WGS) entry which is preliminary data.</text>
</comment>
<protein>
    <submittedName>
        <fullName evidence="2">Uncharacterized protein</fullName>
    </submittedName>
</protein>
<keyword evidence="3" id="KW-1185">Reference proteome</keyword>
<dbReference type="EMBL" id="JAWDIU010000001">
    <property type="protein sequence ID" value="MDU0325530.1"/>
    <property type="molecule type" value="Genomic_DNA"/>
</dbReference>
<dbReference type="Proteomes" id="UP001256673">
    <property type="component" value="Unassembled WGS sequence"/>
</dbReference>
<accession>A0ABU3RRK5</accession>
<name>A0ABU3RRK5_9MICO</name>
<evidence type="ECO:0000256" key="1">
    <source>
        <dbReference type="SAM" id="MobiDB-lite"/>
    </source>
</evidence>
<proteinExistence type="predicted"/>
<sequence>MAEPVEATGATAGPGPFDKLSDLGRAANGSTVSDPGCRAPAPA</sequence>
<gene>
    <name evidence="2" type="ORF">RWH43_02055</name>
</gene>